<accession>A0A1Y6K282</accession>
<keyword evidence="2 5" id="KW-0456">Lyase</keyword>
<comment type="subunit">
    <text evidence="5">The basic unit is a heterodimer which dimerizes to form tetramers. The heterotetramers trimerize; 6 large subunits form a core ring with 6 small subunits projecting outwards.</text>
</comment>
<dbReference type="GO" id="GO:0031419">
    <property type="term" value="F:cobalamin binding"/>
    <property type="evidence" value="ECO:0007669"/>
    <property type="project" value="UniProtKB-UniRule"/>
</dbReference>
<dbReference type="HAMAP" id="MF_00601">
    <property type="entry name" value="EutC"/>
    <property type="match status" value="1"/>
</dbReference>
<evidence type="ECO:0000313" key="6">
    <source>
        <dbReference type="EMBL" id="SMX53744.1"/>
    </source>
</evidence>
<protein>
    <recommendedName>
        <fullName evidence="5">Ethanolamine ammonia-lyase small subunit</fullName>
        <shortName evidence="5">EAL small subunit</shortName>
        <ecNumber evidence="5">4.3.1.7</ecNumber>
    </recommendedName>
</protein>
<evidence type="ECO:0000256" key="5">
    <source>
        <dbReference type="HAMAP-Rule" id="MF_00601"/>
    </source>
</evidence>
<reference evidence="7" key="1">
    <citation type="submission" date="2017-05" db="EMBL/GenBank/DDBJ databases">
        <authorList>
            <person name="Kirkegaard R."/>
            <person name="Mcilroy J S."/>
        </authorList>
    </citation>
    <scope>NUCLEOTIDE SEQUENCE [LARGE SCALE GENOMIC DNA]</scope>
</reference>
<dbReference type="GO" id="GO:0008851">
    <property type="term" value="F:ethanolamine ammonia-lyase activity"/>
    <property type="evidence" value="ECO:0007669"/>
    <property type="project" value="UniProtKB-UniRule"/>
</dbReference>
<keyword evidence="3 5" id="KW-0170">Cobalt</keyword>
<comment type="catalytic activity">
    <reaction evidence="5">
        <text>ethanolamine = acetaldehyde + NH4(+)</text>
        <dbReference type="Rhea" id="RHEA:15313"/>
        <dbReference type="ChEBI" id="CHEBI:15343"/>
        <dbReference type="ChEBI" id="CHEBI:28938"/>
        <dbReference type="ChEBI" id="CHEBI:57603"/>
        <dbReference type="EC" id="4.3.1.7"/>
    </reaction>
</comment>
<dbReference type="PANTHER" id="PTHR39330:SF1">
    <property type="entry name" value="ETHANOLAMINE AMMONIA-LYASE SMALL SUBUNIT"/>
    <property type="match status" value="1"/>
</dbReference>
<dbReference type="UniPathway" id="UPA00560"/>
<dbReference type="GO" id="GO:0046336">
    <property type="term" value="P:ethanolamine catabolic process"/>
    <property type="evidence" value="ECO:0007669"/>
    <property type="project" value="UniProtKB-UniRule"/>
</dbReference>
<evidence type="ECO:0000256" key="3">
    <source>
        <dbReference type="ARBA" id="ARBA00023285"/>
    </source>
</evidence>
<comment type="similarity">
    <text evidence="5">Belongs to the EutC family.</text>
</comment>
<dbReference type="PANTHER" id="PTHR39330">
    <property type="entry name" value="ETHANOLAMINE AMMONIA-LYASE LIGHT CHAIN"/>
    <property type="match status" value="1"/>
</dbReference>
<dbReference type="AlphaFoldDB" id="A0A1Y6K282"/>
<dbReference type="Gene3D" id="1.10.30.40">
    <property type="entry name" value="Ethanolamine ammonia-lyase light chain (EutC), N-terminal domain"/>
    <property type="match status" value="1"/>
</dbReference>
<dbReference type="InterPro" id="IPR042255">
    <property type="entry name" value="EutC_N"/>
</dbReference>
<comment type="cofactor">
    <cofactor evidence="5">
        <name>adenosylcob(III)alamin</name>
        <dbReference type="ChEBI" id="CHEBI:18408"/>
    </cofactor>
    <text evidence="5">Binds between the large and small subunits.</text>
</comment>
<dbReference type="KEGG" id="abat:CFX1CAM_0679"/>
<keyword evidence="7" id="KW-1185">Reference proteome</keyword>
<feature type="binding site" evidence="5">
    <location>
        <position position="209"/>
    </location>
    <ligand>
        <name>adenosylcob(III)alamin</name>
        <dbReference type="ChEBI" id="CHEBI:18408"/>
    </ligand>
</feature>
<evidence type="ECO:0000256" key="2">
    <source>
        <dbReference type="ARBA" id="ARBA00023239"/>
    </source>
</evidence>
<dbReference type="InterPro" id="IPR042251">
    <property type="entry name" value="EutC_C"/>
</dbReference>
<dbReference type="Pfam" id="PF05985">
    <property type="entry name" value="EutC"/>
    <property type="match status" value="1"/>
</dbReference>
<evidence type="ECO:0000256" key="4">
    <source>
        <dbReference type="ARBA" id="ARBA00024446"/>
    </source>
</evidence>
<dbReference type="PIRSF" id="PIRSF018982">
    <property type="entry name" value="EutC"/>
    <property type="match status" value="1"/>
</dbReference>
<dbReference type="NCBIfam" id="NF003971">
    <property type="entry name" value="PRK05465.1"/>
    <property type="match status" value="1"/>
</dbReference>
<evidence type="ECO:0000256" key="1">
    <source>
        <dbReference type="ARBA" id="ARBA00022628"/>
    </source>
</evidence>
<gene>
    <name evidence="5 6" type="primary">eutC</name>
    <name evidence="6" type="ORF">CFX1CAM_0679</name>
</gene>
<comment type="caution">
    <text evidence="5">Lacks conserved residue(s) required for the propagation of feature annotation.</text>
</comment>
<dbReference type="Gene3D" id="3.40.50.11240">
    <property type="entry name" value="Ethanolamine ammonia-lyase light chain (EutC)"/>
    <property type="match status" value="1"/>
</dbReference>
<proteinExistence type="inferred from homology"/>
<dbReference type="OrthoDB" id="114248at2"/>
<feature type="binding site" evidence="5">
    <location>
        <position position="230"/>
    </location>
    <ligand>
        <name>adenosylcob(III)alamin</name>
        <dbReference type="ChEBI" id="CHEBI:18408"/>
    </ligand>
</feature>
<dbReference type="EMBL" id="LT859958">
    <property type="protein sequence ID" value="SMX53744.1"/>
    <property type="molecule type" value="Genomic_DNA"/>
</dbReference>
<dbReference type="InterPro" id="IPR009246">
    <property type="entry name" value="EutC"/>
</dbReference>
<comment type="function">
    <text evidence="5">Catalyzes the deamination of various vicinal amino-alcohols to oxo compounds. Allows this organism to utilize ethanolamine as the sole source of nitrogen and carbon in the presence of external vitamin B12.</text>
</comment>
<keyword evidence="1 5" id="KW-0846">Cobalamin</keyword>
<dbReference type="EC" id="4.3.1.7" evidence="5"/>
<dbReference type="GO" id="GO:0009350">
    <property type="term" value="C:ethanolamine ammonia-lyase complex"/>
    <property type="evidence" value="ECO:0007669"/>
    <property type="project" value="UniProtKB-UniRule"/>
</dbReference>
<name>A0A1Y6K282_9CHLR</name>
<evidence type="ECO:0000313" key="7">
    <source>
        <dbReference type="Proteomes" id="UP000195514"/>
    </source>
</evidence>
<organism evidence="6 7">
    <name type="scientific">Candidatus Brevifilum fermentans</name>
    <dbReference type="NCBI Taxonomy" id="1986204"/>
    <lineage>
        <taxon>Bacteria</taxon>
        <taxon>Bacillati</taxon>
        <taxon>Chloroflexota</taxon>
        <taxon>Anaerolineae</taxon>
        <taxon>Anaerolineales</taxon>
        <taxon>Anaerolineaceae</taxon>
        <taxon>Candidatus Brevifilum</taxon>
    </lineage>
</organism>
<keyword evidence="4 5" id="KW-1283">Bacterial microcompartment</keyword>
<comment type="subcellular location">
    <subcellularLocation>
        <location evidence="5">Bacterial microcompartment</location>
    </subcellularLocation>
</comment>
<dbReference type="GO" id="GO:0006520">
    <property type="term" value="P:amino acid metabolic process"/>
    <property type="evidence" value="ECO:0007669"/>
    <property type="project" value="InterPro"/>
</dbReference>
<sequence length="303" mass="32520">MEQKNLDIEAIIRQVLAELGKGSLQESAPQVEVVKPEGGQSPGIDLPDPSLAENRQKLGVVNPFDPDGLLNLCSTTNARLGVGRAGPRPKTESLLLFQADHAVTQDAIFGVVDEDILNQFDLFTVQTQVQSQTEYLLRPDLGRILCDDAKKTIAERCVKNPQVQIVVGDGLSAAAINNNLPLIFPVIEEGLQGAGLSLGTSFFIKHARVGVINDLNEIIRADVVVILIGERPGLGISDAMSAYMGWQPAHGKTDADRDVICMITMNGGTNTLEAGAFVVEMIKKTHKFQASGVSLKEKTATAE</sequence>
<dbReference type="Proteomes" id="UP000195514">
    <property type="component" value="Chromosome I"/>
</dbReference>
<dbReference type="GO" id="GO:0031471">
    <property type="term" value="C:ethanolamine degradation polyhedral organelle"/>
    <property type="evidence" value="ECO:0007669"/>
    <property type="project" value="UniProtKB-UniRule"/>
</dbReference>
<comment type="pathway">
    <text evidence="5">Amine and polyamine degradation; ethanolamine degradation.</text>
</comment>
<dbReference type="RefSeq" id="WP_087861663.1">
    <property type="nucleotide sequence ID" value="NZ_LT859958.1"/>
</dbReference>